<name>A0A8T3E0X6_9TELE</name>
<feature type="compositionally biased region" description="Polar residues" evidence="1">
    <location>
        <begin position="47"/>
        <end position="56"/>
    </location>
</feature>
<feature type="region of interest" description="Disordered" evidence="1">
    <location>
        <begin position="21"/>
        <end position="183"/>
    </location>
</feature>
<organism evidence="2 3">
    <name type="scientific">Albula goreensis</name>
    <dbReference type="NCBI Taxonomy" id="1534307"/>
    <lineage>
        <taxon>Eukaryota</taxon>
        <taxon>Metazoa</taxon>
        <taxon>Chordata</taxon>
        <taxon>Craniata</taxon>
        <taxon>Vertebrata</taxon>
        <taxon>Euteleostomi</taxon>
        <taxon>Actinopterygii</taxon>
        <taxon>Neopterygii</taxon>
        <taxon>Teleostei</taxon>
        <taxon>Albuliformes</taxon>
        <taxon>Albulidae</taxon>
        <taxon>Albula</taxon>
    </lineage>
</organism>
<sequence length="183" mass="20226">MHAGKALISFPSRVPVAIKRSPRRWGRRNPPIGAVPKISGGNEPSKENSSLQSLTSRAPPFRRSFHSQQGGEREPGGAEPEDVRDEPVLAQDWLLRGGQAAPEEEEEEEDRPQHDRGAYELHAPDTHRLRGDDGGPAPVRVGPRTDEVERTQCQRQEQSVIAGPWTNPRSPFDLLANPDTLCP</sequence>
<feature type="compositionally biased region" description="Basic and acidic residues" evidence="1">
    <location>
        <begin position="143"/>
        <end position="152"/>
    </location>
</feature>
<gene>
    <name evidence="2" type="ORF">AGOR_G00043550</name>
</gene>
<keyword evidence="3" id="KW-1185">Reference proteome</keyword>
<evidence type="ECO:0000313" key="3">
    <source>
        <dbReference type="Proteomes" id="UP000829720"/>
    </source>
</evidence>
<feature type="compositionally biased region" description="Basic and acidic residues" evidence="1">
    <location>
        <begin position="111"/>
        <end position="133"/>
    </location>
</feature>
<dbReference type="EMBL" id="JAERUA010000003">
    <property type="protein sequence ID" value="KAI1902320.1"/>
    <property type="molecule type" value="Genomic_DNA"/>
</dbReference>
<protein>
    <submittedName>
        <fullName evidence="2">Uncharacterized protein</fullName>
    </submittedName>
</protein>
<accession>A0A8T3E0X6</accession>
<reference evidence="2" key="1">
    <citation type="submission" date="2021-01" db="EMBL/GenBank/DDBJ databases">
        <authorList>
            <person name="Zahm M."/>
            <person name="Roques C."/>
            <person name="Cabau C."/>
            <person name="Klopp C."/>
            <person name="Donnadieu C."/>
            <person name="Jouanno E."/>
            <person name="Lampietro C."/>
            <person name="Louis A."/>
            <person name="Herpin A."/>
            <person name="Echchiki A."/>
            <person name="Berthelot C."/>
            <person name="Parey E."/>
            <person name="Roest-Crollius H."/>
            <person name="Braasch I."/>
            <person name="Postlethwait J."/>
            <person name="Bobe J."/>
            <person name="Montfort J."/>
            <person name="Bouchez O."/>
            <person name="Begum T."/>
            <person name="Mejri S."/>
            <person name="Adams A."/>
            <person name="Chen W.-J."/>
            <person name="Guiguen Y."/>
        </authorList>
    </citation>
    <scope>NUCLEOTIDE SEQUENCE</scope>
    <source>
        <tissue evidence="2">Blood</tissue>
    </source>
</reference>
<comment type="caution">
    <text evidence="2">The sequence shown here is derived from an EMBL/GenBank/DDBJ whole genome shotgun (WGS) entry which is preliminary data.</text>
</comment>
<evidence type="ECO:0000313" key="2">
    <source>
        <dbReference type="EMBL" id="KAI1902320.1"/>
    </source>
</evidence>
<dbReference type="AlphaFoldDB" id="A0A8T3E0X6"/>
<dbReference type="OrthoDB" id="8960157at2759"/>
<dbReference type="Proteomes" id="UP000829720">
    <property type="component" value="Unassembled WGS sequence"/>
</dbReference>
<proteinExistence type="predicted"/>
<evidence type="ECO:0000256" key="1">
    <source>
        <dbReference type="SAM" id="MobiDB-lite"/>
    </source>
</evidence>